<evidence type="ECO:0000256" key="1">
    <source>
        <dbReference type="SAM" id="Phobius"/>
    </source>
</evidence>
<proteinExistence type="predicted"/>
<dbReference type="EMBL" id="FNNQ01000011">
    <property type="protein sequence ID" value="SDX18181.1"/>
    <property type="molecule type" value="Genomic_DNA"/>
</dbReference>
<feature type="transmembrane region" description="Helical" evidence="1">
    <location>
        <begin position="12"/>
        <end position="29"/>
    </location>
</feature>
<sequence length="34" mass="3863">MSTDDPLPIRFNIQIVVTLQVVCFLPSMGSKKKR</sequence>
<gene>
    <name evidence="2" type="ORF">SAMN05444487_111116</name>
</gene>
<dbReference type="Proteomes" id="UP000198534">
    <property type="component" value="Unassembled WGS sequence"/>
</dbReference>
<dbReference type="STRING" id="1048340.SAMN05444487_111116"/>
<keyword evidence="3" id="KW-1185">Reference proteome</keyword>
<evidence type="ECO:0000313" key="3">
    <source>
        <dbReference type="Proteomes" id="UP000198534"/>
    </source>
</evidence>
<protein>
    <submittedName>
        <fullName evidence="2">Uncharacterized protein</fullName>
    </submittedName>
</protein>
<accession>A0A1H2ZLE1</accession>
<evidence type="ECO:0000313" key="2">
    <source>
        <dbReference type="EMBL" id="SDX18181.1"/>
    </source>
</evidence>
<name>A0A1H2ZLE1_9BACL</name>
<keyword evidence="1" id="KW-0812">Transmembrane</keyword>
<keyword evidence="1" id="KW-0472">Membrane</keyword>
<keyword evidence="1" id="KW-1133">Transmembrane helix</keyword>
<reference evidence="2 3" key="1">
    <citation type="submission" date="2016-10" db="EMBL/GenBank/DDBJ databases">
        <authorList>
            <person name="de Groot N.N."/>
        </authorList>
    </citation>
    <scope>NUCLEOTIDE SEQUENCE [LARGE SCALE GENOMIC DNA]</scope>
    <source>
        <strain evidence="2 3">DSM 45610</strain>
    </source>
</reference>
<organism evidence="2 3">
    <name type="scientific">Marininema mesophilum</name>
    <dbReference type="NCBI Taxonomy" id="1048340"/>
    <lineage>
        <taxon>Bacteria</taxon>
        <taxon>Bacillati</taxon>
        <taxon>Bacillota</taxon>
        <taxon>Bacilli</taxon>
        <taxon>Bacillales</taxon>
        <taxon>Thermoactinomycetaceae</taxon>
        <taxon>Marininema</taxon>
    </lineage>
</organism>
<dbReference type="AlphaFoldDB" id="A0A1H2ZLE1"/>